<evidence type="ECO:0000256" key="3">
    <source>
        <dbReference type="ARBA" id="ARBA00022833"/>
    </source>
</evidence>
<keyword evidence="11" id="KW-1185">Reference proteome</keyword>
<gene>
    <name evidence="10" type="ORF">HK097_007054</name>
</gene>
<organism evidence="10 11">
    <name type="scientific">Rhizophlyctis rosea</name>
    <dbReference type="NCBI Taxonomy" id="64517"/>
    <lineage>
        <taxon>Eukaryota</taxon>
        <taxon>Fungi</taxon>
        <taxon>Fungi incertae sedis</taxon>
        <taxon>Chytridiomycota</taxon>
        <taxon>Chytridiomycota incertae sedis</taxon>
        <taxon>Chytridiomycetes</taxon>
        <taxon>Rhizophlyctidales</taxon>
        <taxon>Rhizophlyctidaceae</taxon>
        <taxon>Rhizophlyctis</taxon>
    </lineage>
</organism>
<dbReference type="PANTHER" id="PTHR31986">
    <property type="entry name" value="REGULATOR OF DRUG SENSITIVITY 2"/>
    <property type="match status" value="1"/>
</dbReference>
<protein>
    <recommendedName>
        <fullName evidence="9">Zn(2)-C6 fungal-type domain-containing protein</fullName>
    </recommendedName>
</protein>
<proteinExistence type="predicted"/>
<feature type="compositionally biased region" description="Polar residues" evidence="8">
    <location>
        <begin position="343"/>
        <end position="352"/>
    </location>
</feature>
<dbReference type="PROSITE" id="PS50048">
    <property type="entry name" value="ZN2_CY6_FUNGAL_2"/>
    <property type="match status" value="1"/>
</dbReference>
<dbReference type="GO" id="GO:0008270">
    <property type="term" value="F:zinc ion binding"/>
    <property type="evidence" value="ECO:0007669"/>
    <property type="project" value="InterPro"/>
</dbReference>
<keyword evidence="3" id="KW-0862">Zinc</keyword>
<dbReference type="EMBL" id="JADGJD010000342">
    <property type="protein sequence ID" value="KAJ3051947.1"/>
    <property type="molecule type" value="Genomic_DNA"/>
</dbReference>
<evidence type="ECO:0000256" key="7">
    <source>
        <dbReference type="ARBA" id="ARBA00023242"/>
    </source>
</evidence>
<evidence type="ECO:0000313" key="11">
    <source>
        <dbReference type="Proteomes" id="UP001212841"/>
    </source>
</evidence>
<feature type="compositionally biased region" description="Low complexity" evidence="8">
    <location>
        <begin position="243"/>
        <end position="252"/>
    </location>
</feature>
<dbReference type="SUPFAM" id="SSF57701">
    <property type="entry name" value="Zn2/Cys6 DNA-binding domain"/>
    <property type="match status" value="1"/>
</dbReference>
<dbReference type="PANTHER" id="PTHR31986:SF7">
    <property type="entry name" value="REGULATOR OF DRUG SENSITIVITY 2"/>
    <property type="match status" value="1"/>
</dbReference>
<dbReference type="CDD" id="cd00067">
    <property type="entry name" value="GAL4"/>
    <property type="match status" value="1"/>
</dbReference>
<evidence type="ECO:0000256" key="8">
    <source>
        <dbReference type="SAM" id="MobiDB-lite"/>
    </source>
</evidence>
<evidence type="ECO:0000256" key="1">
    <source>
        <dbReference type="ARBA" id="ARBA00004123"/>
    </source>
</evidence>
<dbReference type="InterPro" id="IPR036864">
    <property type="entry name" value="Zn2-C6_fun-type_DNA-bd_sf"/>
</dbReference>
<dbReference type="AlphaFoldDB" id="A0AAD5SC57"/>
<dbReference type="Pfam" id="PF24990">
    <property type="entry name" value="PAS_13"/>
    <property type="match status" value="1"/>
</dbReference>
<comment type="caution">
    <text evidence="10">The sequence shown here is derived from an EMBL/GenBank/DDBJ whole genome shotgun (WGS) entry which is preliminary data.</text>
</comment>
<dbReference type="GO" id="GO:0000981">
    <property type="term" value="F:DNA-binding transcription factor activity, RNA polymerase II-specific"/>
    <property type="evidence" value="ECO:0007669"/>
    <property type="project" value="InterPro"/>
</dbReference>
<accession>A0AAD5SC57</accession>
<evidence type="ECO:0000256" key="6">
    <source>
        <dbReference type="ARBA" id="ARBA00023163"/>
    </source>
</evidence>
<keyword evidence="4" id="KW-0805">Transcription regulation</keyword>
<dbReference type="InterPro" id="IPR001138">
    <property type="entry name" value="Zn2Cys6_DnaBD"/>
</dbReference>
<evidence type="ECO:0000256" key="5">
    <source>
        <dbReference type="ARBA" id="ARBA00023125"/>
    </source>
</evidence>
<reference evidence="10" key="1">
    <citation type="submission" date="2020-05" db="EMBL/GenBank/DDBJ databases">
        <title>Phylogenomic resolution of chytrid fungi.</title>
        <authorList>
            <person name="Stajich J.E."/>
            <person name="Amses K."/>
            <person name="Simmons R."/>
            <person name="Seto K."/>
            <person name="Myers J."/>
            <person name="Bonds A."/>
            <person name="Quandt C.A."/>
            <person name="Barry K."/>
            <person name="Liu P."/>
            <person name="Grigoriev I."/>
            <person name="Longcore J.E."/>
            <person name="James T.Y."/>
        </authorList>
    </citation>
    <scope>NUCLEOTIDE SEQUENCE</scope>
    <source>
        <strain evidence="10">JEL0318</strain>
    </source>
</reference>
<dbReference type="Gene3D" id="4.10.240.10">
    <property type="entry name" value="Zn(2)-C6 fungal-type DNA-binding domain"/>
    <property type="match status" value="1"/>
</dbReference>
<evidence type="ECO:0000313" key="10">
    <source>
        <dbReference type="EMBL" id="KAJ3051947.1"/>
    </source>
</evidence>
<feature type="domain" description="Zn(2)-C6 fungal-type" evidence="9">
    <location>
        <begin position="156"/>
        <end position="185"/>
    </location>
</feature>
<feature type="compositionally biased region" description="Polar residues" evidence="8">
    <location>
        <begin position="736"/>
        <end position="750"/>
    </location>
</feature>
<evidence type="ECO:0000256" key="4">
    <source>
        <dbReference type="ARBA" id="ARBA00023015"/>
    </source>
</evidence>
<name>A0AAD5SC57_9FUNG</name>
<dbReference type="SMART" id="SM00066">
    <property type="entry name" value="GAL4"/>
    <property type="match status" value="1"/>
</dbReference>
<keyword evidence="5" id="KW-0238">DNA-binding</keyword>
<dbReference type="GO" id="GO:0005634">
    <property type="term" value="C:nucleus"/>
    <property type="evidence" value="ECO:0007669"/>
    <property type="project" value="UniProtKB-SubCell"/>
</dbReference>
<comment type="subcellular location">
    <subcellularLocation>
        <location evidence="1">Nucleus</location>
    </subcellularLocation>
</comment>
<keyword evidence="2" id="KW-0479">Metal-binding</keyword>
<feature type="region of interest" description="Disordered" evidence="8">
    <location>
        <begin position="243"/>
        <end position="302"/>
    </location>
</feature>
<dbReference type="PROSITE" id="PS00463">
    <property type="entry name" value="ZN2_CY6_FUNGAL_1"/>
    <property type="match status" value="1"/>
</dbReference>
<feature type="compositionally biased region" description="Polar residues" evidence="8">
    <location>
        <begin position="776"/>
        <end position="787"/>
    </location>
</feature>
<dbReference type="InterPro" id="IPR053045">
    <property type="entry name" value="Zinc_cluster_trans_reg"/>
</dbReference>
<evidence type="ECO:0000259" key="9">
    <source>
        <dbReference type="PROSITE" id="PS50048"/>
    </source>
</evidence>
<keyword evidence="7" id="KW-0539">Nucleus</keyword>
<dbReference type="GO" id="GO:0000977">
    <property type="term" value="F:RNA polymerase II transcription regulatory region sequence-specific DNA binding"/>
    <property type="evidence" value="ECO:0007669"/>
    <property type="project" value="TreeGrafter"/>
</dbReference>
<keyword evidence="6" id="KW-0804">Transcription</keyword>
<dbReference type="InterPro" id="IPR056751">
    <property type="entry name" value="PAS_13"/>
</dbReference>
<sequence length="861" mass="91262">MDDIDGWPTLGSAVSFNPFDGLAAIEDLDVGMGASTWLFNDLGLPSAGMHGGAGQLPSLEVEVEESLGSGPSAAIRPVPISAARKKRKARELLGCGGKTADPNSVDVKINANIIPTVEIETTPTSAAPAAISGYPNMFTGTAPAAKDCKRRKVCQACILCRKAHMSCDDVRPCTRCTKRGLAHLCQDAPKKGEMQSKVYSPGPISILPRPIRSAEFRLAPSPLVADSPLASIGPALASALPFASPSPLAQPSHTPEPSNDSPHRDIPAPLLKSDSNPGFAGPADSHPPAPAPKNGKSNLVGSVASSPFPAPLPATLLAFAPQSSTVSPPRHTTAPVPFPSPASPITFNPSSSGHRKLQHDAAHLQQSHFKDVQPDVASDISHPALGGGQNDHSTNSRTLPIGSAPLKTPGVLFTPAITDALAEQYMSLQQLPCGPSFPILPNPLLSTTQQLFASKAVGLEYAAIADLWSAALGKSEEACNGMAGRCNTCPYNSLEQFFLMAAGENNAGEASLGDRLQEVIRAKWRAGLLKPYNYGQGYARLAKYLENGVTSLGRQRILSVIAVFQTGFAQLARNLTDMDLAAVEEQFEKLCLEYDWVFSAQGVPAALWRRTGEIYKANAAFARLVGLPLELFEGGRVCIYELMTEDSAISYWERYGQLAFDPDQKASMSLCTLRNPGKPEVAPIQCTYSFTIRRDGVGIPLSIAGNFLPAQSAPVRPRCEIPEWVIAGMAAASLGTQASPATQPSQTRGPTSKHHFHMGPPPHQPFHAFSPELHQRQSAHSSHNPSIMHTRPNPHSMLSPAGSSPLHRTPESPDIRRDNLLNPAHAGIGSSLSGYAVQAIEEFLSTASTSVVAAEGLQTAL</sequence>
<feature type="region of interest" description="Disordered" evidence="8">
    <location>
        <begin position="323"/>
        <end position="356"/>
    </location>
</feature>
<feature type="compositionally biased region" description="Basic and acidic residues" evidence="8">
    <location>
        <begin position="808"/>
        <end position="818"/>
    </location>
</feature>
<dbReference type="Proteomes" id="UP001212841">
    <property type="component" value="Unassembled WGS sequence"/>
</dbReference>
<evidence type="ECO:0000256" key="2">
    <source>
        <dbReference type="ARBA" id="ARBA00022723"/>
    </source>
</evidence>
<feature type="region of interest" description="Disordered" evidence="8">
    <location>
        <begin position="736"/>
        <end position="818"/>
    </location>
</feature>